<comment type="subcellular location">
    <subcellularLocation>
        <location evidence="2">Secreted</location>
    </subcellularLocation>
</comment>
<comment type="caution">
    <text evidence="17">Lacks conserved residue(s) required for the propagation of feature annotation.</text>
</comment>
<dbReference type="InterPro" id="IPR035972">
    <property type="entry name" value="GLA-like_dom_SF"/>
</dbReference>
<feature type="domain" description="EGF-like" evidence="20">
    <location>
        <begin position="102"/>
        <end position="140"/>
    </location>
</feature>
<dbReference type="PANTHER" id="PTHR24040">
    <property type="entry name" value="LAMININ G-LIKE DOMAIN-CONTAINING PROTEIN"/>
    <property type="match status" value="1"/>
</dbReference>
<organism evidence="22 23">
    <name type="scientific">Sus scrofa</name>
    <name type="common">Pig</name>
    <dbReference type="NCBI Taxonomy" id="9823"/>
    <lineage>
        <taxon>Eukaryota</taxon>
        <taxon>Metazoa</taxon>
        <taxon>Chordata</taxon>
        <taxon>Craniata</taxon>
        <taxon>Vertebrata</taxon>
        <taxon>Euteleostomi</taxon>
        <taxon>Mammalia</taxon>
        <taxon>Eutheria</taxon>
        <taxon>Laurasiatheria</taxon>
        <taxon>Artiodactyla</taxon>
        <taxon>Suina</taxon>
        <taxon>Suidae</taxon>
        <taxon>Sus</taxon>
    </lineage>
</organism>
<dbReference type="InterPro" id="IPR018097">
    <property type="entry name" value="EGF_Ca-bd_CS"/>
</dbReference>
<dbReference type="FunFam" id="2.10.25.10:FF:000426">
    <property type="entry name" value="Vitamin K-dependent protein S"/>
    <property type="match status" value="1"/>
</dbReference>
<dbReference type="SUPFAM" id="SSF57630">
    <property type="entry name" value="GLA-domain"/>
    <property type="match status" value="1"/>
</dbReference>
<evidence type="ECO:0000256" key="14">
    <source>
        <dbReference type="ARBA" id="ARBA00023180"/>
    </source>
</evidence>
<keyword evidence="23" id="KW-1185">Reference proteome</keyword>
<accession>A0A286ZKR3</accession>
<keyword evidence="13 17" id="KW-1015">Disulfide bond</keyword>
<keyword evidence="18" id="KW-0732">Signal</keyword>
<comment type="function">
    <text evidence="1">Anticoagulant plasma protein; it is a cofactor to activated protein C in the degradation of coagulation factors Va and VIIIa. It helps to prevent coagulation and stimulating fibrinolysis.</text>
</comment>
<evidence type="ECO:0000256" key="13">
    <source>
        <dbReference type="ARBA" id="ARBA00023157"/>
    </source>
</evidence>
<dbReference type="PROSITE" id="PS01187">
    <property type="entry name" value="EGF_CA"/>
    <property type="match status" value="1"/>
</dbReference>
<evidence type="ECO:0000256" key="12">
    <source>
        <dbReference type="ARBA" id="ARBA00023145"/>
    </source>
</evidence>
<proteinExistence type="evidence at protein level"/>
<feature type="domain" description="Laminin G" evidence="19">
    <location>
        <begin position="240"/>
        <end position="416"/>
    </location>
</feature>
<keyword evidence="11" id="KW-0094">Blood coagulation</keyword>
<evidence type="ECO:0000256" key="7">
    <source>
        <dbReference type="ARBA" id="ARBA00022685"/>
    </source>
</evidence>
<dbReference type="FunFam" id="4.10.740.10:FF:000001">
    <property type="entry name" value="vitamin K-dependent protein S"/>
    <property type="match status" value="1"/>
</dbReference>
<evidence type="ECO:0000259" key="21">
    <source>
        <dbReference type="PROSITE" id="PS50998"/>
    </source>
</evidence>
<evidence type="ECO:0007829" key="25">
    <source>
        <dbReference type="PeptideAtlas" id="A0A286ZKR3"/>
    </source>
</evidence>
<dbReference type="Pfam" id="PF07645">
    <property type="entry name" value="EGF_CA"/>
    <property type="match status" value="2"/>
</dbReference>
<evidence type="ECO:0000256" key="9">
    <source>
        <dbReference type="ARBA" id="ARBA00022737"/>
    </source>
</evidence>
<evidence type="ECO:0000256" key="10">
    <source>
        <dbReference type="ARBA" id="ARBA00022837"/>
    </source>
</evidence>
<sequence length="616" mass="68394">MCSCKLIFFLSVLSKQHASQVLIRKRRANSMLEERKQGNLERECIEELCSKEEAREVFENDPETVALFVFTACLGSFRAGLFTAARLSTNAYPDLRSCVNAIPDQCNPLPCNEDGYLTCKDGQAMFTCICKSGWEGEKCELDVDECSVKPSICGTAVCKNIPGDFECECPEGYRYNPTLKYCEDVDECSENMCAQLCVNYPGGYSCYCDGKRGFKLAQDQKSCEAVPVCLPLNLDKNYELLYLAEQFVGVVLYLKFRLPEITRFSAEFDFRTYDSEGVILYAESSDHSAWFLIALRDGKIEIQFKNEHTTKITTGGRVINDGLWNMVSVEELEQSISVKIAKEAVMNINKPESLFKPTNGFLETKVYFAGLPRKVENALIKPINPRLDGCIRGWNLMNQGASGVKEIIQEKQNKHCLVTVEKGSYYPGSGVAQFSIDYKNVSSAGAWQVNVSLNIRPSAGTGVMLALVSGNTVPFALSLVDSATEKLQDIVVSVENVEIARIKALSLCSSLQSLLEMRVSVNSLELLTQFEKRRISSEDYQGQFAILDKAMEGTVATYLGGLPDVPFSATPVNAFYNGCMDVIINGVPLDLDEAIAKHNDIRAHSCPSVWKNTRNT</sequence>
<dbReference type="InterPro" id="IPR001791">
    <property type="entry name" value="Laminin_G"/>
</dbReference>
<evidence type="ECO:0000256" key="11">
    <source>
        <dbReference type="ARBA" id="ARBA00023084"/>
    </source>
</evidence>
<evidence type="ECO:0000313" key="22">
    <source>
        <dbReference type="Ensembl" id="ENSSSCP00000032154.2"/>
    </source>
</evidence>
<keyword evidence="14" id="KW-0325">Glycoprotein</keyword>
<keyword evidence="15" id="KW-0379">Hydroxylation</keyword>
<keyword evidence="6 17" id="KW-0245">EGF-like domain</keyword>
<dbReference type="VGNC" id="VGNC:91835">
    <property type="gene designation" value="PROS1"/>
</dbReference>
<dbReference type="PROSITE" id="PS50025">
    <property type="entry name" value="LAM_G_DOMAIN"/>
    <property type="match status" value="1"/>
</dbReference>
<dbReference type="Proteomes" id="UP000008227">
    <property type="component" value="Chromosome 13"/>
</dbReference>
<keyword evidence="25" id="KW-1267">Proteomics identification</keyword>
<dbReference type="InterPro" id="IPR000294">
    <property type="entry name" value="GLA_domain"/>
</dbReference>
<dbReference type="InterPro" id="IPR001881">
    <property type="entry name" value="EGF-like_Ca-bd_dom"/>
</dbReference>
<name>A0A286ZKR3_PIG</name>
<dbReference type="CDD" id="cd00110">
    <property type="entry name" value="LamG"/>
    <property type="match status" value="1"/>
</dbReference>
<dbReference type="InterPro" id="IPR049883">
    <property type="entry name" value="NOTCH1_EGF-like"/>
</dbReference>
<dbReference type="InterPro" id="IPR009030">
    <property type="entry name" value="Growth_fac_rcpt_cys_sf"/>
</dbReference>
<dbReference type="InterPro" id="IPR017857">
    <property type="entry name" value="Coagulation_fac-like_Gla_dom"/>
</dbReference>
<dbReference type="PANTHER" id="PTHR24040:SF0">
    <property type="entry name" value="VITAMIN K-DEPENDENT PROTEIN S"/>
    <property type="match status" value="1"/>
</dbReference>
<protein>
    <recommendedName>
        <fullName evidence="3">Vitamin K-dependent protein S</fullName>
    </recommendedName>
</protein>
<dbReference type="Gene3D" id="4.10.740.10">
    <property type="entry name" value="Coagulation Factor IX"/>
    <property type="match status" value="1"/>
</dbReference>
<dbReference type="FunFam" id="2.60.120.200:FF:000129">
    <property type="entry name" value="Vitamin K-dependent protein S"/>
    <property type="match status" value="1"/>
</dbReference>
<feature type="disulfide bond" evidence="17">
    <location>
        <begin position="111"/>
        <end position="128"/>
    </location>
</feature>
<dbReference type="SMART" id="SM00282">
    <property type="entry name" value="LamG"/>
    <property type="match status" value="1"/>
</dbReference>
<dbReference type="PROSITE" id="PS50026">
    <property type="entry name" value="EGF_3"/>
    <property type="match status" value="2"/>
</dbReference>
<evidence type="ECO:0000259" key="20">
    <source>
        <dbReference type="PROSITE" id="PS50026"/>
    </source>
</evidence>
<dbReference type="PROSITE" id="PS50998">
    <property type="entry name" value="GLA_2"/>
    <property type="match status" value="1"/>
</dbReference>
<reference evidence="22" key="3">
    <citation type="submission" date="2025-08" db="UniProtKB">
        <authorList>
            <consortium name="Ensembl"/>
        </authorList>
    </citation>
    <scope>IDENTIFICATION</scope>
</reference>
<dbReference type="InterPro" id="IPR051145">
    <property type="entry name" value="GAS-SHBG-PROS"/>
</dbReference>
<evidence type="ECO:0000259" key="19">
    <source>
        <dbReference type="PROSITE" id="PS50025"/>
    </source>
</evidence>
<evidence type="ECO:0000256" key="17">
    <source>
        <dbReference type="PROSITE-ProRule" id="PRU00076"/>
    </source>
</evidence>
<evidence type="ECO:0000256" key="5">
    <source>
        <dbReference type="ARBA" id="ARBA00022525"/>
    </source>
</evidence>
<reference evidence="22" key="4">
    <citation type="submission" date="2025-09" db="UniProtKB">
        <authorList>
            <consortium name="Ensembl"/>
        </authorList>
    </citation>
    <scope>IDENTIFICATION</scope>
</reference>
<dbReference type="PROSITE" id="PS01186">
    <property type="entry name" value="EGF_2"/>
    <property type="match status" value="2"/>
</dbReference>
<dbReference type="Pfam" id="PF00054">
    <property type="entry name" value="Laminin_G_1"/>
    <property type="match status" value="1"/>
</dbReference>
<dbReference type="PROSITE" id="PS00022">
    <property type="entry name" value="EGF_1"/>
    <property type="match status" value="1"/>
</dbReference>
<dbReference type="InterPro" id="IPR013320">
    <property type="entry name" value="ConA-like_dom_sf"/>
</dbReference>
<dbReference type="FunFam" id="2.10.25.10:FF:000748">
    <property type="entry name" value="Vitamin K-dependent protein S"/>
    <property type="match status" value="1"/>
</dbReference>
<keyword evidence="9" id="KW-0677">Repeat</keyword>
<dbReference type="InterPro" id="IPR000152">
    <property type="entry name" value="EGF-type_Asp/Asn_hydroxyl_site"/>
</dbReference>
<feature type="chain" id="PRO_5023869843" description="Vitamin K-dependent protein S" evidence="18">
    <location>
        <begin position="19"/>
        <end position="616"/>
    </location>
</feature>
<gene>
    <name evidence="22 24" type="primary">PROS1</name>
</gene>
<keyword evidence="10" id="KW-0106">Calcium</keyword>
<dbReference type="Gene3D" id="2.10.25.10">
    <property type="entry name" value="Laminin"/>
    <property type="match status" value="3"/>
</dbReference>
<reference evidence="23" key="1">
    <citation type="submission" date="2009-11" db="EMBL/GenBank/DDBJ databases">
        <authorList>
            <consortium name="Porcine genome sequencing project"/>
        </authorList>
    </citation>
    <scope>NUCLEOTIDE SEQUENCE [LARGE SCALE GENOMIC DNA]</scope>
    <source>
        <strain evidence="23">Duroc</strain>
    </source>
</reference>
<evidence type="ECO:0000256" key="18">
    <source>
        <dbReference type="SAM" id="SignalP"/>
    </source>
</evidence>
<dbReference type="PROSITE" id="PS00010">
    <property type="entry name" value="ASX_HYDROXYL"/>
    <property type="match status" value="3"/>
</dbReference>
<dbReference type="SUPFAM" id="SSF57184">
    <property type="entry name" value="Growth factor receptor domain"/>
    <property type="match status" value="1"/>
</dbReference>
<feature type="signal peptide" evidence="18">
    <location>
        <begin position="1"/>
        <end position="18"/>
    </location>
</feature>
<dbReference type="PRINTS" id="PR00001">
    <property type="entry name" value="GLABLOOD"/>
</dbReference>
<dbReference type="ExpressionAtlas" id="A0A286ZKR3">
    <property type="expression patterns" value="baseline and differential"/>
</dbReference>
<dbReference type="InterPro" id="IPR000742">
    <property type="entry name" value="EGF"/>
</dbReference>
<dbReference type="SMART" id="SM00069">
    <property type="entry name" value="GLA"/>
    <property type="match status" value="1"/>
</dbReference>
<dbReference type="FunFam" id="2.60.120.200:FF:000077">
    <property type="entry name" value="vitamin K-dependent protein S"/>
    <property type="match status" value="1"/>
</dbReference>
<keyword evidence="4" id="KW-0301">Gamma-carboxyglutamic acid</keyword>
<evidence type="ECO:0000313" key="24">
    <source>
        <dbReference type="VGNC" id="VGNC:91835"/>
    </source>
</evidence>
<keyword evidence="16" id="KW-0280">Fibrinolysis</keyword>
<keyword evidence="7" id="KW-0165">Cleavage on pair of basic residues</keyword>
<dbReference type="AlphaFoldDB" id="A0A286ZKR3"/>
<evidence type="ECO:0000256" key="3">
    <source>
        <dbReference type="ARBA" id="ARBA00017875"/>
    </source>
</evidence>
<evidence type="ECO:0000256" key="6">
    <source>
        <dbReference type="ARBA" id="ARBA00022536"/>
    </source>
</evidence>
<dbReference type="Gene3D" id="2.60.120.200">
    <property type="match status" value="2"/>
</dbReference>
<dbReference type="SMART" id="SM00181">
    <property type="entry name" value="EGF"/>
    <property type="match status" value="3"/>
</dbReference>
<dbReference type="CDD" id="cd00054">
    <property type="entry name" value="EGF_CA"/>
    <property type="match status" value="1"/>
</dbReference>
<dbReference type="Pfam" id="PF00008">
    <property type="entry name" value="EGF"/>
    <property type="match status" value="1"/>
</dbReference>
<dbReference type="GO" id="GO:0005576">
    <property type="term" value="C:extracellular region"/>
    <property type="evidence" value="ECO:0007669"/>
    <property type="project" value="UniProtKB-SubCell"/>
</dbReference>
<feature type="domain" description="Gla" evidence="21">
    <location>
        <begin position="27"/>
        <end position="73"/>
    </location>
</feature>
<evidence type="ECO:0000256" key="2">
    <source>
        <dbReference type="ARBA" id="ARBA00004613"/>
    </source>
</evidence>
<evidence type="ECO:0000256" key="15">
    <source>
        <dbReference type="ARBA" id="ARBA00023278"/>
    </source>
</evidence>
<keyword evidence="5" id="KW-0964">Secreted</keyword>
<dbReference type="GeneTree" id="ENSGT00940000154035"/>
<evidence type="ECO:0000313" key="23">
    <source>
        <dbReference type="Proteomes" id="UP000008227"/>
    </source>
</evidence>
<evidence type="ECO:0000256" key="16">
    <source>
        <dbReference type="ARBA" id="ARBA00023281"/>
    </source>
</evidence>
<dbReference type="Pfam" id="PF00594">
    <property type="entry name" value="Gla"/>
    <property type="match status" value="1"/>
</dbReference>
<reference evidence="22" key="2">
    <citation type="journal article" date="2020" name="Gigascience">
        <title>An improved pig reference genome sequence to enable pig genetics and genomics research.</title>
        <authorList>
            <person name="Warr A."/>
            <person name="Affara N."/>
            <person name="Aken B."/>
            <person name="Beiki H."/>
            <person name="Bickhart D.M."/>
            <person name="Billis K."/>
            <person name="Chow W."/>
            <person name="Eory L."/>
            <person name="Finlayson H.A."/>
            <person name="Flicek P."/>
            <person name="Giron C.G."/>
            <person name="Griffin D.K."/>
            <person name="Hall R."/>
            <person name="Hannum G."/>
            <person name="Hourlier T."/>
            <person name="Howe K."/>
            <person name="Hume D.A."/>
            <person name="Izuogu O."/>
            <person name="Kim K."/>
            <person name="Koren S."/>
            <person name="Liu H."/>
            <person name="Manchanda N."/>
            <person name="Martin F.J."/>
            <person name="Nonneman D.J."/>
            <person name="O'Connor R.E."/>
            <person name="Phillippy A.M."/>
            <person name="Rohrer G.A."/>
            <person name="Rosen B.D."/>
            <person name="Rund L.A."/>
            <person name="Sargent C.A."/>
            <person name="Schook L.B."/>
            <person name="Schroeder S.G."/>
            <person name="Schwartz A.S."/>
            <person name="Skinner B.M."/>
            <person name="Talbot R."/>
            <person name="Tseng E."/>
            <person name="Tuggle C.K."/>
            <person name="Watson M."/>
            <person name="Smith T.P.L."/>
            <person name="Archibald A.L."/>
        </authorList>
    </citation>
    <scope>NUCLEOTIDE SEQUENCE [LARGE SCALE GENOMIC DNA]</scope>
    <source>
        <strain evidence="22">Duroc</strain>
    </source>
</reference>
<feature type="disulfide bond" evidence="17">
    <location>
        <begin position="130"/>
        <end position="139"/>
    </location>
</feature>
<dbReference type="GO" id="GO:0007596">
    <property type="term" value="P:blood coagulation"/>
    <property type="evidence" value="ECO:0007669"/>
    <property type="project" value="UniProtKB-KW"/>
</dbReference>
<feature type="domain" description="EGF-like" evidence="20">
    <location>
        <begin position="142"/>
        <end position="183"/>
    </location>
</feature>
<evidence type="ECO:0000256" key="1">
    <source>
        <dbReference type="ARBA" id="ARBA00002240"/>
    </source>
</evidence>
<dbReference type="SMART" id="SM00179">
    <property type="entry name" value="EGF_CA"/>
    <property type="match status" value="3"/>
</dbReference>
<dbReference type="GO" id="GO:0005509">
    <property type="term" value="F:calcium ion binding"/>
    <property type="evidence" value="ECO:0007669"/>
    <property type="project" value="InterPro"/>
</dbReference>
<dbReference type="Bgee" id="ENSSSCG00000025463">
    <property type="expression patterns" value="Expressed in endocardial endothelium and 42 other cell types or tissues"/>
</dbReference>
<keyword evidence="12" id="KW-0865">Zymogen</keyword>
<dbReference type="Ensembl" id="ENSSSCT00000062789.2">
    <property type="protein sequence ID" value="ENSSSCP00000032154.2"/>
    <property type="gene ID" value="ENSSSCG00000025463.4"/>
</dbReference>
<dbReference type="GO" id="GO:0042730">
    <property type="term" value="P:fibrinolysis"/>
    <property type="evidence" value="ECO:0007669"/>
    <property type="project" value="UniProtKB-KW"/>
</dbReference>
<keyword evidence="8" id="KW-0356">Hemostasis</keyword>
<evidence type="ECO:0000256" key="4">
    <source>
        <dbReference type="ARBA" id="ARBA00022479"/>
    </source>
</evidence>
<dbReference type="SUPFAM" id="SSF49899">
    <property type="entry name" value="Concanavalin A-like lectins/glucanases"/>
    <property type="match status" value="2"/>
</dbReference>
<evidence type="ECO:0000256" key="8">
    <source>
        <dbReference type="ARBA" id="ARBA00022696"/>
    </source>
</evidence>